<dbReference type="SUPFAM" id="SSF51735">
    <property type="entry name" value="NAD(P)-binding Rossmann-fold domains"/>
    <property type="match status" value="1"/>
</dbReference>
<protein>
    <submittedName>
        <fullName evidence="3">Chloroplastic (Pod-specific dehydrogenase SAC25) (Translocon at the inner envelope membrane of chloroplasts 32 A) (BnTIC32A)</fullName>
    </submittedName>
</protein>
<dbReference type="InterPro" id="IPR002347">
    <property type="entry name" value="SDR_fam"/>
</dbReference>
<dbReference type="Pfam" id="PF00106">
    <property type="entry name" value="adh_short"/>
    <property type="match status" value="1"/>
</dbReference>
<comment type="similarity">
    <text evidence="1">Belongs to the short-chain dehydrogenases/reductases (SDR) family.</text>
</comment>
<evidence type="ECO:0000313" key="3">
    <source>
        <dbReference type="EMBL" id="CAK9055579.1"/>
    </source>
</evidence>
<keyword evidence="2" id="KW-0560">Oxidoreductase</keyword>
<dbReference type="InterPro" id="IPR036291">
    <property type="entry name" value="NAD(P)-bd_dom_sf"/>
</dbReference>
<accession>A0ABP0MXY2</accession>
<evidence type="ECO:0000256" key="1">
    <source>
        <dbReference type="ARBA" id="ARBA00006484"/>
    </source>
</evidence>
<dbReference type="Gene3D" id="3.40.50.720">
    <property type="entry name" value="NAD(P)-binding Rossmann-like Domain"/>
    <property type="match status" value="1"/>
</dbReference>
<sequence>MGAVASALKEEVIAYSYLARLVKQLLLDPTVRSKTTLLTFFSGFMSIAVDEMIHQSQCRTCEEVLENVYGKDLFALQGKVALITGASNGLGLENARCLMKYGCHVIWAVRSPDKAASVLNQLEKKEKLTGKATILKIELSDLSSVKPFVESFLALNLPLHYLICNAGIMSPTEWLPSKQGFELQFATNNLSHFLLTELLMPKLKETAKTGEVRVVILSSLAGASCYNFDPAKIPCPQEEYNEFSEYAVSKAVDCLHARHIQKHEKNIIACAVHPGIIGTGLGGGNRGLTSLLYNGMTMAMFRKPVTKGAATTMYCTVSPDVTEHSQKGAFFYFNCASQRPRNILGARDDLVEKCHQRQLELVKPFMGHAPEKPISRPGHSETEAWRQLGDKAAPLLQAAPFLNKPLDMAKGWFQPA</sequence>
<evidence type="ECO:0000313" key="4">
    <source>
        <dbReference type="Proteomes" id="UP001642464"/>
    </source>
</evidence>
<dbReference type="PANTHER" id="PTHR24320">
    <property type="entry name" value="RETINOL DEHYDROGENASE"/>
    <property type="match status" value="1"/>
</dbReference>
<dbReference type="PRINTS" id="PR00081">
    <property type="entry name" value="GDHRDH"/>
</dbReference>
<comment type="caution">
    <text evidence="3">The sequence shown here is derived from an EMBL/GenBank/DDBJ whole genome shotgun (WGS) entry which is preliminary data.</text>
</comment>
<evidence type="ECO:0000256" key="2">
    <source>
        <dbReference type="ARBA" id="ARBA00023002"/>
    </source>
</evidence>
<name>A0ABP0MXY2_9DINO</name>
<proteinExistence type="inferred from homology"/>
<organism evidence="3 4">
    <name type="scientific">Durusdinium trenchii</name>
    <dbReference type="NCBI Taxonomy" id="1381693"/>
    <lineage>
        <taxon>Eukaryota</taxon>
        <taxon>Sar</taxon>
        <taxon>Alveolata</taxon>
        <taxon>Dinophyceae</taxon>
        <taxon>Suessiales</taxon>
        <taxon>Symbiodiniaceae</taxon>
        <taxon>Durusdinium</taxon>
    </lineage>
</organism>
<dbReference type="Proteomes" id="UP001642464">
    <property type="component" value="Unassembled WGS sequence"/>
</dbReference>
<keyword evidence="4" id="KW-1185">Reference proteome</keyword>
<gene>
    <name evidence="3" type="ORF">SCF082_LOCUS30020</name>
</gene>
<dbReference type="EMBL" id="CAXAMM010024558">
    <property type="protein sequence ID" value="CAK9055579.1"/>
    <property type="molecule type" value="Genomic_DNA"/>
</dbReference>
<reference evidence="3 4" key="1">
    <citation type="submission" date="2024-02" db="EMBL/GenBank/DDBJ databases">
        <authorList>
            <person name="Chen Y."/>
            <person name="Shah S."/>
            <person name="Dougan E. K."/>
            <person name="Thang M."/>
            <person name="Chan C."/>
        </authorList>
    </citation>
    <scope>NUCLEOTIDE SEQUENCE [LARGE SCALE GENOMIC DNA]</scope>
</reference>
<dbReference type="PANTHER" id="PTHR24320:SF148">
    <property type="entry name" value="NAD(P)-BINDING ROSSMANN-FOLD SUPERFAMILY PROTEIN"/>
    <property type="match status" value="1"/>
</dbReference>